<feature type="region of interest" description="Disordered" evidence="1">
    <location>
        <begin position="113"/>
        <end position="144"/>
    </location>
</feature>
<dbReference type="EMBL" id="JANPWB010000011">
    <property type="protein sequence ID" value="KAJ1129547.1"/>
    <property type="molecule type" value="Genomic_DNA"/>
</dbReference>
<accession>A0AAV7PQE2</accession>
<feature type="compositionally biased region" description="Low complexity" evidence="1">
    <location>
        <begin position="47"/>
        <end position="74"/>
    </location>
</feature>
<evidence type="ECO:0000313" key="2">
    <source>
        <dbReference type="EMBL" id="KAJ1129547.1"/>
    </source>
</evidence>
<evidence type="ECO:0000313" key="3">
    <source>
        <dbReference type="Proteomes" id="UP001066276"/>
    </source>
</evidence>
<feature type="compositionally biased region" description="Polar residues" evidence="1">
    <location>
        <begin position="119"/>
        <end position="129"/>
    </location>
</feature>
<organism evidence="2 3">
    <name type="scientific">Pleurodeles waltl</name>
    <name type="common">Iberian ribbed newt</name>
    <dbReference type="NCBI Taxonomy" id="8319"/>
    <lineage>
        <taxon>Eukaryota</taxon>
        <taxon>Metazoa</taxon>
        <taxon>Chordata</taxon>
        <taxon>Craniata</taxon>
        <taxon>Vertebrata</taxon>
        <taxon>Euteleostomi</taxon>
        <taxon>Amphibia</taxon>
        <taxon>Batrachia</taxon>
        <taxon>Caudata</taxon>
        <taxon>Salamandroidea</taxon>
        <taxon>Salamandridae</taxon>
        <taxon>Pleurodelinae</taxon>
        <taxon>Pleurodeles</taxon>
    </lineage>
</organism>
<evidence type="ECO:0000256" key="1">
    <source>
        <dbReference type="SAM" id="MobiDB-lite"/>
    </source>
</evidence>
<feature type="compositionally biased region" description="Polar residues" evidence="1">
    <location>
        <begin position="84"/>
        <end position="101"/>
    </location>
</feature>
<protein>
    <submittedName>
        <fullName evidence="2">Uncharacterized protein</fullName>
    </submittedName>
</protein>
<gene>
    <name evidence="2" type="ORF">NDU88_007915</name>
</gene>
<feature type="region of interest" description="Disordered" evidence="1">
    <location>
        <begin position="1"/>
        <end position="101"/>
    </location>
</feature>
<name>A0AAV7PQE2_PLEWA</name>
<sequence>MGVWGKQYQGWGRRVGASSSGAGVLGKRQLEVGWIGQANNREGGRGDQLQGRGDNGSNNKRGKNNNDGGSNNDGRTNEDRRTSNIEGEQTTMTGEQATTVVGQATTGEVTMTGEAAANWGSNKEGTSIQGRAMEGYTPSLELGP</sequence>
<reference evidence="2" key="1">
    <citation type="journal article" date="2022" name="bioRxiv">
        <title>Sequencing and chromosome-scale assembly of the giantPleurodeles waltlgenome.</title>
        <authorList>
            <person name="Brown T."/>
            <person name="Elewa A."/>
            <person name="Iarovenko S."/>
            <person name="Subramanian E."/>
            <person name="Araus A.J."/>
            <person name="Petzold A."/>
            <person name="Susuki M."/>
            <person name="Suzuki K.-i.T."/>
            <person name="Hayashi T."/>
            <person name="Toyoda A."/>
            <person name="Oliveira C."/>
            <person name="Osipova E."/>
            <person name="Leigh N.D."/>
            <person name="Simon A."/>
            <person name="Yun M.H."/>
        </authorList>
    </citation>
    <scope>NUCLEOTIDE SEQUENCE</scope>
    <source>
        <strain evidence="2">20211129_DDA</strain>
        <tissue evidence="2">Liver</tissue>
    </source>
</reference>
<comment type="caution">
    <text evidence="2">The sequence shown here is derived from an EMBL/GenBank/DDBJ whole genome shotgun (WGS) entry which is preliminary data.</text>
</comment>
<dbReference type="Proteomes" id="UP001066276">
    <property type="component" value="Chromosome 7"/>
</dbReference>
<keyword evidence="3" id="KW-1185">Reference proteome</keyword>
<proteinExistence type="predicted"/>
<dbReference type="AlphaFoldDB" id="A0AAV7PQE2"/>
<feature type="compositionally biased region" description="Low complexity" evidence="1">
    <location>
        <begin position="12"/>
        <end position="22"/>
    </location>
</feature>